<keyword evidence="1" id="KW-1133">Transmembrane helix</keyword>
<accession>A0A016VTW0</accession>
<proteinExistence type="predicted"/>
<keyword evidence="1" id="KW-0472">Membrane</keyword>
<comment type="caution">
    <text evidence="2">The sequence shown here is derived from an EMBL/GenBank/DDBJ whole genome shotgun (WGS) entry which is preliminary data.</text>
</comment>
<keyword evidence="3" id="KW-1185">Reference proteome</keyword>
<keyword evidence="1" id="KW-0812">Transmembrane</keyword>
<gene>
    <name evidence="2" type="primary">Acey_s0004.g1806</name>
    <name evidence="2" type="ORF">Y032_0004g1806</name>
</gene>
<feature type="transmembrane region" description="Helical" evidence="1">
    <location>
        <begin position="30"/>
        <end position="48"/>
    </location>
</feature>
<dbReference type="Proteomes" id="UP000024635">
    <property type="component" value="Unassembled WGS sequence"/>
</dbReference>
<evidence type="ECO:0000313" key="3">
    <source>
        <dbReference type="Proteomes" id="UP000024635"/>
    </source>
</evidence>
<sequence>MDLPPNSKNGVVEGEQRVSMFSQSKSQSTFIFSSLSSFLIFLGFYRQVRNILSYRRHLIRTQYKAFIHYLQKSARIYCSFTF</sequence>
<evidence type="ECO:0000313" key="2">
    <source>
        <dbReference type="EMBL" id="EYC30850.1"/>
    </source>
</evidence>
<protein>
    <submittedName>
        <fullName evidence="2">Uncharacterized protein</fullName>
    </submittedName>
</protein>
<organism evidence="2 3">
    <name type="scientific">Ancylostoma ceylanicum</name>
    <dbReference type="NCBI Taxonomy" id="53326"/>
    <lineage>
        <taxon>Eukaryota</taxon>
        <taxon>Metazoa</taxon>
        <taxon>Ecdysozoa</taxon>
        <taxon>Nematoda</taxon>
        <taxon>Chromadorea</taxon>
        <taxon>Rhabditida</taxon>
        <taxon>Rhabditina</taxon>
        <taxon>Rhabditomorpha</taxon>
        <taxon>Strongyloidea</taxon>
        <taxon>Ancylostomatidae</taxon>
        <taxon>Ancylostomatinae</taxon>
        <taxon>Ancylostoma</taxon>
    </lineage>
</organism>
<dbReference type="AlphaFoldDB" id="A0A016VTW0"/>
<reference evidence="3" key="1">
    <citation type="journal article" date="2015" name="Nat. Genet.">
        <title>The genome and transcriptome of the zoonotic hookworm Ancylostoma ceylanicum identify infection-specific gene families.</title>
        <authorList>
            <person name="Schwarz E.M."/>
            <person name="Hu Y."/>
            <person name="Antoshechkin I."/>
            <person name="Miller M.M."/>
            <person name="Sternberg P.W."/>
            <person name="Aroian R.V."/>
        </authorList>
    </citation>
    <scope>NUCLEOTIDE SEQUENCE</scope>
    <source>
        <strain evidence="3">HY135</strain>
    </source>
</reference>
<dbReference type="EMBL" id="JARK01001340">
    <property type="protein sequence ID" value="EYC30850.1"/>
    <property type="molecule type" value="Genomic_DNA"/>
</dbReference>
<name>A0A016VTW0_9BILA</name>
<evidence type="ECO:0000256" key="1">
    <source>
        <dbReference type="SAM" id="Phobius"/>
    </source>
</evidence>